<dbReference type="EMBL" id="CATOUU010001177">
    <property type="protein sequence ID" value="CAI9977104.1"/>
    <property type="molecule type" value="Genomic_DNA"/>
</dbReference>
<dbReference type="EMBL" id="CAXDID020000491">
    <property type="protein sequence ID" value="CAL6097051.1"/>
    <property type="molecule type" value="Genomic_DNA"/>
</dbReference>
<organism evidence="2">
    <name type="scientific">Hexamita inflata</name>
    <dbReference type="NCBI Taxonomy" id="28002"/>
    <lineage>
        <taxon>Eukaryota</taxon>
        <taxon>Metamonada</taxon>
        <taxon>Diplomonadida</taxon>
        <taxon>Hexamitidae</taxon>
        <taxon>Hexamitinae</taxon>
        <taxon>Hexamita</taxon>
    </lineage>
</organism>
<accession>A0AA86RSB3</accession>
<dbReference type="EMBL" id="CAXDID020000022">
    <property type="protein sequence ID" value="CAL5988060.1"/>
    <property type="molecule type" value="Genomic_DNA"/>
</dbReference>
<comment type="caution">
    <text evidence="2">The sequence shown here is derived from an EMBL/GenBank/DDBJ whole genome shotgun (WGS) entry which is preliminary data.</text>
</comment>
<protein>
    <submittedName>
        <fullName evidence="2">Uncharacterized protein</fullName>
    </submittedName>
</protein>
<evidence type="ECO:0000313" key="2">
    <source>
        <dbReference type="EMBL" id="CAI9977104.1"/>
    </source>
</evidence>
<evidence type="ECO:0000313" key="1">
    <source>
        <dbReference type="EMBL" id="CAI9915188.1"/>
    </source>
</evidence>
<gene>
    <name evidence="3" type="ORF">HINF_LOCUS10186</name>
    <name evidence="1" type="ORF">HINF_LOCUS2833</name>
    <name evidence="2" type="ORF">HINF_LOCUS64749</name>
    <name evidence="4" type="ORF">HINF_LOCUS68723</name>
</gene>
<reference evidence="2" key="1">
    <citation type="submission" date="2023-06" db="EMBL/GenBank/DDBJ databases">
        <authorList>
            <person name="Kurt Z."/>
        </authorList>
    </citation>
    <scope>NUCLEOTIDE SEQUENCE</scope>
</reference>
<keyword evidence="5" id="KW-1185">Reference proteome</keyword>
<sequence>MPRSNFASEQAINALKLAISLQLGIQSEIISNETILMQLQNPQFNWNRPAESLNQSGKSLKRWVSESFQRQINQKLTPNDHFLLVQLVQTAINNNLNVYDRQIQVQIYKQLSKTYNWQVFYSAFTNAKQTCINKKDRKKRYHGSCGVFEDVVAQVKSILEKK</sequence>
<dbReference type="Proteomes" id="UP001642409">
    <property type="component" value="Unassembled WGS sequence"/>
</dbReference>
<evidence type="ECO:0000313" key="5">
    <source>
        <dbReference type="Proteomes" id="UP001642409"/>
    </source>
</evidence>
<evidence type="ECO:0000313" key="4">
    <source>
        <dbReference type="EMBL" id="CAL6097051.1"/>
    </source>
</evidence>
<reference evidence="3 5" key="2">
    <citation type="submission" date="2024-07" db="EMBL/GenBank/DDBJ databases">
        <authorList>
            <person name="Akdeniz Z."/>
        </authorList>
    </citation>
    <scope>NUCLEOTIDE SEQUENCE [LARGE SCALE GENOMIC DNA]</scope>
</reference>
<name>A0AA86RSB3_9EUKA</name>
<proteinExistence type="predicted"/>
<dbReference type="AlphaFoldDB" id="A0AA86RSB3"/>
<dbReference type="EMBL" id="CATOUU010000066">
    <property type="protein sequence ID" value="CAI9915188.1"/>
    <property type="molecule type" value="Genomic_DNA"/>
</dbReference>
<evidence type="ECO:0000313" key="3">
    <source>
        <dbReference type="EMBL" id="CAL5988060.1"/>
    </source>
</evidence>